<dbReference type="Proteomes" id="UP000516384">
    <property type="component" value="Chromosome"/>
</dbReference>
<proteinExistence type="predicted"/>
<reference evidence="1 2" key="1">
    <citation type="submission" date="2020-09" db="EMBL/GenBank/DDBJ databases">
        <title>Characterization of Paenibacillus peoriae strain ZF390 with broad-spectrum antimicrobial activity as a potential biocontrol agent.</title>
        <authorList>
            <person name="Li L."/>
            <person name="Zhao Y."/>
            <person name="Li B."/>
            <person name="Xie X."/>
        </authorList>
    </citation>
    <scope>NUCLEOTIDE SEQUENCE [LARGE SCALE GENOMIC DNA]</scope>
    <source>
        <strain evidence="1 2">ZF390</strain>
    </source>
</reference>
<accession>A0A7H0Y2T5</accession>
<dbReference type="EMBL" id="CP061172">
    <property type="protein sequence ID" value="QNR65393.1"/>
    <property type="molecule type" value="Genomic_DNA"/>
</dbReference>
<evidence type="ECO:0000313" key="2">
    <source>
        <dbReference type="Proteomes" id="UP000516384"/>
    </source>
</evidence>
<protein>
    <submittedName>
        <fullName evidence="1">Uncharacterized protein</fullName>
    </submittedName>
</protein>
<gene>
    <name evidence="1" type="ORF">IAQ67_15985</name>
</gene>
<sequence>MLNGYGIVTKNSEGNWREFACIMLELQAAWKNFSDVQKKEMLEYLGLN</sequence>
<name>A0A7H0Y2T5_9BACL</name>
<organism evidence="1 2">
    <name type="scientific">Paenibacillus peoriae</name>
    <dbReference type="NCBI Taxonomy" id="59893"/>
    <lineage>
        <taxon>Bacteria</taxon>
        <taxon>Bacillati</taxon>
        <taxon>Bacillota</taxon>
        <taxon>Bacilli</taxon>
        <taxon>Bacillales</taxon>
        <taxon>Paenibacillaceae</taxon>
        <taxon>Paenibacillus</taxon>
    </lineage>
</organism>
<dbReference type="AlphaFoldDB" id="A0A7H0Y2T5"/>
<evidence type="ECO:0000313" key="1">
    <source>
        <dbReference type="EMBL" id="QNR65393.1"/>
    </source>
</evidence>